<dbReference type="NCBIfam" id="NF003699">
    <property type="entry name" value="PRK05312.1"/>
    <property type="match status" value="1"/>
</dbReference>
<keyword evidence="6 7" id="KW-0664">Pyridoxine biosynthesis</keyword>
<keyword evidence="5 7" id="KW-0520">NAD</keyword>
<protein>
    <recommendedName>
        <fullName evidence="7">4-hydroxythreonine-4-phosphate dehydrogenase</fullName>
        <ecNumber evidence="7">1.1.1.262</ecNumber>
    </recommendedName>
    <alternativeName>
        <fullName evidence="7">4-(phosphohydroxy)-L-threonine dehydrogenase</fullName>
    </alternativeName>
</protein>
<dbReference type="NCBIfam" id="TIGR00557">
    <property type="entry name" value="pdxA"/>
    <property type="match status" value="1"/>
</dbReference>
<comment type="caution">
    <text evidence="8">The sequence shown here is derived from an EMBL/GenBank/DDBJ whole genome shotgun (WGS) entry which is preliminary data.</text>
</comment>
<feature type="binding site" evidence="7">
    <location>
        <position position="157"/>
    </location>
    <ligand>
        <name>a divalent metal cation</name>
        <dbReference type="ChEBI" id="CHEBI:60240"/>
        <note>ligand shared between dimeric partners</note>
    </ligand>
</feature>
<comment type="pathway">
    <text evidence="7">Cofactor biosynthesis; pyridoxine 5'-phosphate biosynthesis; pyridoxine 5'-phosphate from D-erythrose 4-phosphate: step 4/5.</text>
</comment>
<evidence type="ECO:0000256" key="4">
    <source>
        <dbReference type="ARBA" id="ARBA00023002"/>
    </source>
</evidence>
<feature type="binding site" evidence="7">
    <location>
        <position position="202"/>
    </location>
    <ligand>
        <name>a divalent metal cation</name>
        <dbReference type="ChEBI" id="CHEBI:60240"/>
        <note>ligand shared between dimeric partners</note>
    </ligand>
</feature>
<evidence type="ECO:0000256" key="1">
    <source>
        <dbReference type="ARBA" id="ARBA00022490"/>
    </source>
</evidence>
<comment type="cofactor">
    <cofactor evidence="7">
        <name>Zn(2+)</name>
        <dbReference type="ChEBI" id="CHEBI:29105"/>
    </cofactor>
    <cofactor evidence="7">
        <name>Mg(2+)</name>
        <dbReference type="ChEBI" id="CHEBI:18420"/>
    </cofactor>
    <cofactor evidence="7">
        <name>Co(2+)</name>
        <dbReference type="ChEBI" id="CHEBI:48828"/>
    </cofactor>
    <text evidence="7">Binds 1 divalent metal cation per subunit. Can use ions such as Zn(2+), Mg(2+) or Co(2+).</text>
</comment>
<comment type="miscellaneous">
    <text evidence="7">The active site is located at the dimer interface.</text>
</comment>
<feature type="binding site" evidence="7">
    <location>
        <position position="126"/>
    </location>
    <ligand>
        <name>substrate</name>
    </ligand>
</feature>
<dbReference type="PANTHER" id="PTHR30004">
    <property type="entry name" value="4-HYDROXYTHREONINE-4-PHOSPHATE DEHYDROGENASE"/>
    <property type="match status" value="1"/>
</dbReference>
<dbReference type="InterPro" id="IPR037510">
    <property type="entry name" value="PdxA"/>
</dbReference>
<keyword evidence="9" id="KW-1185">Reference proteome</keyword>
<dbReference type="SUPFAM" id="SSF53659">
    <property type="entry name" value="Isocitrate/Isopropylmalate dehydrogenase-like"/>
    <property type="match status" value="1"/>
</dbReference>
<dbReference type="PANTHER" id="PTHR30004:SF6">
    <property type="entry name" value="D-THREONATE 4-PHOSPHATE DEHYDROGENASE"/>
    <property type="match status" value="1"/>
</dbReference>
<dbReference type="RefSeq" id="WP_373319248.1">
    <property type="nucleotide sequence ID" value="NZ_BAPV01000002.1"/>
</dbReference>
<reference evidence="8" key="1">
    <citation type="submission" date="2013-04" db="EMBL/GenBank/DDBJ databases">
        <title>The genome sequencing project of 58 acetic acid bacteria.</title>
        <authorList>
            <person name="Okamoto-Kainuma A."/>
            <person name="Ishikawa M."/>
            <person name="Umino S."/>
            <person name="Koizumi Y."/>
            <person name="Shiwa Y."/>
            <person name="Yoshikawa H."/>
            <person name="Matsutani M."/>
            <person name="Matsushita K."/>
        </authorList>
    </citation>
    <scope>NUCLEOTIDE SEQUENCE</scope>
    <source>
        <strain evidence="8">NRIC 0535</strain>
    </source>
</reference>
<keyword evidence="1 7" id="KW-0963">Cytoplasm</keyword>
<evidence type="ECO:0000256" key="2">
    <source>
        <dbReference type="ARBA" id="ARBA00022723"/>
    </source>
</evidence>
<feature type="binding site" evidence="7">
    <location>
        <position position="127"/>
    </location>
    <ligand>
        <name>substrate</name>
    </ligand>
</feature>
<dbReference type="Pfam" id="PF04166">
    <property type="entry name" value="PdxA"/>
    <property type="match status" value="1"/>
</dbReference>
<keyword evidence="2 7" id="KW-0479">Metal-binding</keyword>
<name>A0ABQ0PWB6_9PROT</name>
<keyword evidence="4 7" id="KW-0560">Oxidoreductase</keyword>
<dbReference type="EC" id="1.1.1.262" evidence="7"/>
<evidence type="ECO:0000313" key="8">
    <source>
        <dbReference type="EMBL" id="GBQ83197.1"/>
    </source>
</evidence>
<organism evidence="8 9">
    <name type="scientific">Asaia krungthepensis NRIC 0535</name>
    <dbReference type="NCBI Taxonomy" id="1307925"/>
    <lineage>
        <taxon>Bacteria</taxon>
        <taxon>Pseudomonadati</taxon>
        <taxon>Pseudomonadota</taxon>
        <taxon>Alphaproteobacteria</taxon>
        <taxon>Acetobacterales</taxon>
        <taxon>Acetobacteraceae</taxon>
        <taxon>Asaia</taxon>
    </lineage>
</organism>
<evidence type="ECO:0000256" key="3">
    <source>
        <dbReference type="ARBA" id="ARBA00022857"/>
    </source>
</evidence>
<feature type="binding site" evidence="7">
    <location>
        <position position="257"/>
    </location>
    <ligand>
        <name>a divalent metal cation</name>
        <dbReference type="ChEBI" id="CHEBI:60240"/>
        <note>ligand shared between dimeric partners</note>
    </ligand>
</feature>
<comment type="similarity">
    <text evidence="7">Belongs to the PdxA family.</text>
</comment>
<comment type="function">
    <text evidence="7">Catalyzes the NAD(P)-dependent oxidation of 4-(phosphooxy)-L-threonine (HTP) into 2-amino-3-oxo-4-(phosphooxy)butyric acid which spontaneously decarboxylates to form 3-amino-2-oxopropyl phosphate (AHAP).</text>
</comment>
<comment type="subcellular location">
    <subcellularLocation>
        <location evidence="7">Cytoplasm</location>
    </subcellularLocation>
</comment>
<keyword evidence="3 7" id="KW-0521">NADP</keyword>
<comment type="catalytic activity">
    <reaction evidence="7">
        <text>4-(phosphooxy)-L-threonine + NAD(+) = 3-amino-2-oxopropyl phosphate + CO2 + NADH</text>
        <dbReference type="Rhea" id="RHEA:32275"/>
        <dbReference type="ChEBI" id="CHEBI:16526"/>
        <dbReference type="ChEBI" id="CHEBI:57279"/>
        <dbReference type="ChEBI" id="CHEBI:57540"/>
        <dbReference type="ChEBI" id="CHEBI:57945"/>
        <dbReference type="ChEBI" id="CHEBI:58452"/>
        <dbReference type="EC" id="1.1.1.262"/>
    </reaction>
</comment>
<dbReference type="Proteomes" id="UP001062776">
    <property type="component" value="Unassembled WGS sequence"/>
</dbReference>
<comment type="subunit">
    <text evidence="7">Homodimer.</text>
</comment>
<keyword evidence="7" id="KW-0460">Magnesium</keyword>
<evidence type="ECO:0000256" key="6">
    <source>
        <dbReference type="ARBA" id="ARBA00023096"/>
    </source>
</evidence>
<dbReference type="HAMAP" id="MF_00536">
    <property type="entry name" value="PdxA"/>
    <property type="match status" value="1"/>
</dbReference>
<proteinExistence type="inferred from homology"/>
<dbReference type="Gene3D" id="3.40.718.10">
    <property type="entry name" value="Isopropylmalate Dehydrogenase"/>
    <property type="match status" value="1"/>
</dbReference>
<gene>
    <name evidence="7" type="primary">pdxA</name>
    <name evidence="8" type="ORF">AA0535_0185</name>
</gene>
<dbReference type="EMBL" id="BAPV01000002">
    <property type="protein sequence ID" value="GBQ83197.1"/>
    <property type="molecule type" value="Genomic_DNA"/>
</dbReference>
<evidence type="ECO:0000313" key="9">
    <source>
        <dbReference type="Proteomes" id="UP001062776"/>
    </source>
</evidence>
<feature type="binding site" evidence="7">
    <location>
        <position position="283"/>
    </location>
    <ligand>
        <name>substrate</name>
    </ligand>
</feature>
<evidence type="ECO:0000256" key="5">
    <source>
        <dbReference type="ARBA" id="ARBA00023027"/>
    </source>
</evidence>
<feature type="binding site" evidence="7">
    <location>
        <position position="265"/>
    </location>
    <ligand>
        <name>substrate</name>
    </ligand>
</feature>
<evidence type="ECO:0000256" key="7">
    <source>
        <dbReference type="HAMAP-Rule" id="MF_00536"/>
    </source>
</evidence>
<keyword evidence="7" id="KW-0862">Zinc</keyword>
<keyword evidence="7" id="KW-0170">Cobalt</keyword>
<accession>A0ABQ0PWB6</accession>
<feature type="binding site" evidence="7">
    <location>
        <position position="274"/>
    </location>
    <ligand>
        <name>substrate</name>
    </ligand>
</feature>
<dbReference type="InterPro" id="IPR005255">
    <property type="entry name" value="PdxA_fam"/>
</dbReference>
<sequence length="327" mass="34134">MLPALTMGDPAGIGPELTVKAWEILRRTGDAFLWIGDPVLLGEAPFEIVGHAEQAASIFPSAIPVMPLTLPGSVTPGQADSAMAGCVIDAIETATRLAITGQVSAIVTNPISKIVLKQGGFAFPGHTEFLASLCGVEGEEIMMLASPRLRVVPVTVHVSLREALDSLTTDRIVHVGATLAEALRRDFGLMAPRIAVAGLNPHAGEGGVMGHEEQTMIAPAIEAMRQAGIDASGPYPPDTLFTDLARPLYDAALCMYHDQALIPLKTLDMASGVNVTLGLPVVRTSPDHGTAFAIAGQGKADPASLLAAMRMARDLGARRAASKEVQS</sequence>